<evidence type="ECO:0000313" key="5">
    <source>
        <dbReference type="Proteomes" id="UP001529369"/>
    </source>
</evidence>
<sequence>MTRRLLHLVALAALLAPPAFSQTSPPTGPVAGAEQRMGEAMTRMQRDMSAMPMTGHADRDWAMMMRRHHMGALEMSQAYLAAGRDAETVRMARKVIEDQTREIADLDDWLRRHPG</sequence>
<reference evidence="5" key="1">
    <citation type="journal article" date="2019" name="Int. J. Syst. Evol. Microbiol.">
        <title>The Global Catalogue of Microorganisms (GCM) 10K type strain sequencing project: providing services to taxonomists for standard genome sequencing and annotation.</title>
        <authorList>
            <consortium name="The Broad Institute Genomics Platform"/>
            <consortium name="The Broad Institute Genome Sequencing Center for Infectious Disease"/>
            <person name="Wu L."/>
            <person name="Ma J."/>
        </authorList>
    </citation>
    <scope>NUCLEOTIDE SEQUENCE [LARGE SCALE GENOMIC DNA]</scope>
    <source>
        <strain evidence="5">CECT 7131</strain>
    </source>
</reference>
<dbReference type="InterPro" id="IPR012347">
    <property type="entry name" value="Ferritin-like"/>
</dbReference>
<comment type="caution">
    <text evidence="4">The sequence shown here is derived from an EMBL/GenBank/DDBJ whole genome shotgun (WGS) entry which is preliminary data.</text>
</comment>
<evidence type="ECO:0000256" key="1">
    <source>
        <dbReference type="SAM" id="MobiDB-lite"/>
    </source>
</evidence>
<dbReference type="Pfam" id="PF03713">
    <property type="entry name" value="DUF305"/>
    <property type="match status" value="1"/>
</dbReference>
<dbReference type="Gene3D" id="1.20.1260.10">
    <property type="match status" value="1"/>
</dbReference>
<protein>
    <submittedName>
        <fullName evidence="4">DUF305 domain-containing protein</fullName>
    </submittedName>
</protein>
<dbReference type="Proteomes" id="UP001529369">
    <property type="component" value="Unassembled WGS sequence"/>
</dbReference>
<evidence type="ECO:0000256" key="2">
    <source>
        <dbReference type="SAM" id="SignalP"/>
    </source>
</evidence>
<evidence type="ECO:0000259" key="3">
    <source>
        <dbReference type="Pfam" id="PF03713"/>
    </source>
</evidence>
<dbReference type="EMBL" id="JAUFPN010000005">
    <property type="protein sequence ID" value="MDN3562868.1"/>
    <property type="molecule type" value="Genomic_DNA"/>
</dbReference>
<keyword evidence="2" id="KW-0732">Signal</keyword>
<feature type="domain" description="DUF305" evidence="3">
    <location>
        <begin position="30"/>
        <end position="110"/>
    </location>
</feature>
<proteinExistence type="predicted"/>
<gene>
    <name evidence="4" type="ORF">QWZ14_00530</name>
</gene>
<organism evidence="4 5">
    <name type="scientific">Paeniroseomonas aquatica</name>
    <dbReference type="NCBI Taxonomy" id="373043"/>
    <lineage>
        <taxon>Bacteria</taxon>
        <taxon>Pseudomonadati</taxon>
        <taxon>Pseudomonadota</taxon>
        <taxon>Alphaproteobacteria</taxon>
        <taxon>Acetobacterales</taxon>
        <taxon>Acetobacteraceae</taxon>
        <taxon>Paeniroseomonas</taxon>
    </lineage>
</organism>
<name>A0ABT7ZZH0_9PROT</name>
<feature type="region of interest" description="Disordered" evidence="1">
    <location>
        <begin position="19"/>
        <end position="40"/>
    </location>
</feature>
<dbReference type="RefSeq" id="WP_290314585.1">
    <property type="nucleotide sequence ID" value="NZ_JAUFPN010000005.1"/>
</dbReference>
<keyword evidence="5" id="KW-1185">Reference proteome</keyword>
<dbReference type="InterPro" id="IPR005183">
    <property type="entry name" value="DUF305_CopM-like"/>
</dbReference>
<dbReference type="PANTHER" id="PTHR36933">
    <property type="entry name" value="SLL0788 PROTEIN"/>
    <property type="match status" value="1"/>
</dbReference>
<dbReference type="PANTHER" id="PTHR36933:SF1">
    <property type="entry name" value="SLL0788 PROTEIN"/>
    <property type="match status" value="1"/>
</dbReference>
<accession>A0ABT7ZZH0</accession>
<feature type="signal peptide" evidence="2">
    <location>
        <begin position="1"/>
        <end position="21"/>
    </location>
</feature>
<feature type="chain" id="PRO_5047020778" evidence="2">
    <location>
        <begin position="22"/>
        <end position="115"/>
    </location>
</feature>
<evidence type="ECO:0000313" key="4">
    <source>
        <dbReference type="EMBL" id="MDN3562868.1"/>
    </source>
</evidence>